<dbReference type="InParanoid" id="A0A0C2S4C6"/>
<protein>
    <submittedName>
        <fullName evidence="2">Uncharacterized protein</fullName>
    </submittedName>
</protein>
<gene>
    <name evidence="2" type="ORF">M378DRAFT_87778</name>
</gene>
<evidence type="ECO:0000313" key="2">
    <source>
        <dbReference type="EMBL" id="KIL57515.1"/>
    </source>
</evidence>
<feature type="region of interest" description="Disordered" evidence="1">
    <location>
        <begin position="50"/>
        <end position="147"/>
    </location>
</feature>
<name>A0A0C2S4C6_AMAMK</name>
<feature type="compositionally biased region" description="Polar residues" evidence="1">
    <location>
        <begin position="262"/>
        <end position="284"/>
    </location>
</feature>
<evidence type="ECO:0000313" key="3">
    <source>
        <dbReference type="Proteomes" id="UP000054549"/>
    </source>
</evidence>
<accession>A0A0C2S4C6</accession>
<feature type="compositionally biased region" description="Acidic residues" evidence="1">
    <location>
        <begin position="76"/>
        <end position="86"/>
    </location>
</feature>
<sequence>VKKVSPWFFNLRDLVSNRPNLVPHGLGNNDAQIDSSILLASSEVDTEVGLDSGWAIQGGTEGTTGSSRRGSPTPATDDDGGSDDEANSLADAAPKSRKRRQTPEDFDSTKDEKGRSQPPVKLEKTRKTGPRAGTSTTAQPAAKKAKTSIMDKFSAVSVAEEETIQQQLELKKIKASGVRDVKVEKVKARAQVKVELAKMRQDTMRERAKQEHEFRMAQMQLAAGRHGGPSFANPTSFFGSMNAPYSQSDYPEPIASDAPTGSLHSVTPDSSMGPFSQELNTPNLTFDFYATKPQDGDAQAAQLP</sequence>
<evidence type="ECO:0000256" key="1">
    <source>
        <dbReference type="SAM" id="MobiDB-lite"/>
    </source>
</evidence>
<dbReference type="EMBL" id="KN818366">
    <property type="protein sequence ID" value="KIL57515.1"/>
    <property type="molecule type" value="Genomic_DNA"/>
</dbReference>
<proteinExistence type="predicted"/>
<feature type="non-terminal residue" evidence="2">
    <location>
        <position position="1"/>
    </location>
</feature>
<feature type="compositionally biased region" description="Basic and acidic residues" evidence="1">
    <location>
        <begin position="101"/>
        <end position="126"/>
    </location>
</feature>
<dbReference type="HOGENOM" id="CLU_839285_0_0_1"/>
<dbReference type="Proteomes" id="UP000054549">
    <property type="component" value="Unassembled WGS sequence"/>
</dbReference>
<dbReference type="AlphaFoldDB" id="A0A0C2S4C6"/>
<organism evidence="2 3">
    <name type="scientific">Amanita muscaria (strain Koide BX008)</name>
    <dbReference type="NCBI Taxonomy" id="946122"/>
    <lineage>
        <taxon>Eukaryota</taxon>
        <taxon>Fungi</taxon>
        <taxon>Dikarya</taxon>
        <taxon>Basidiomycota</taxon>
        <taxon>Agaricomycotina</taxon>
        <taxon>Agaricomycetes</taxon>
        <taxon>Agaricomycetidae</taxon>
        <taxon>Agaricales</taxon>
        <taxon>Pluteineae</taxon>
        <taxon>Amanitaceae</taxon>
        <taxon>Amanita</taxon>
    </lineage>
</organism>
<feature type="region of interest" description="Disordered" evidence="1">
    <location>
        <begin position="248"/>
        <end position="304"/>
    </location>
</feature>
<reference evidence="2 3" key="1">
    <citation type="submission" date="2014-04" db="EMBL/GenBank/DDBJ databases">
        <title>Evolutionary Origins and Diversification of the Mycorrhizal Mutualists.</title>
        <authorList>
            <consortium name="DOE Joint Genome Institute"/>
            <consortium name="Mycorrhizal Genomics Consortium"/>
            <person name="Kohler A."/>
            <person name="Kuo A."/>
            <person name="Nagy L.G."/>
            <person name="Floudas D."/>
            <person name="Copeland A."/>
            <person name="Barry K.W."/>
            <person name="Cichocki N."/>
            <person name="Veneault-Fourrey C."/>
            <person name="LaButti K."/>
            <person name="Lindquist E.A."/>
            <person name="Lipzen A."/>
            <person name="Lundell T."/>
            <person name="Morin E."/>
            <person name="Murat C."/>
            <person name="Riley R."/>
            <person name="Ohm R."/>
            <person name="Sun H."/>
            <person name="Tunlid A."/>
            <person name="Henrissat B."/>
            <person name="Grigoriev I.V."/>
            <person name="Hibbett D.S."/>
            <person name="Martin F."/>
        </authorList>
    </citation>
    <scope>NUCLEOTIDE SEQUENCE [LARGE SCALE GENOMIC DNA]</scope>
    <source>
        <strain evidence="2 3">Koide BX008</strain>
    </source>
</reference>
<feature type="compositionally biased region" description="Low complexity" evidence="1">
    <location>
        <begin position="63"/>
        <end position="74"/>
    </location>
</feature>
<dbReference type="OrthoDB" id="3269701at2759"/>
<keyword evidence="3" id="KW-1185">Reference proteome</keyword>